<organism evidence="1 2">
    <name type="scientific">Saccharophagus degradans</name>
    <dbReference type="NCBI Taxonomy" id="86304"/>
    <lineage>
        <taxon>Bacteria</taxon>
        <taxon>Pseudomonadati</taxon>
        <taxon>Pseudomonadota</taxon>
        <taxon>Gammaproteobacteria</taxon>
        <taxon>Cellvibrionales</taxon>
        <taxon>Cellvibrionaceae</taxon>
        <taxon>Saccharophagus</taxon>
    </lineage>
</organism>
<dbReference type="AlphaFoldDB" id="A0AAW7XE92"/>
<dbReference type="Proteomes" id="UP001169760">
    <property type="component" value="Unassembled WGS sequence"/>
</dbReference>
<reference evidence="1" key="1">
    <citation type="submission" date="2023-07" db="EMBL/GenBank/DDBJ databases">
        <title>Genome content predicts the carbon catabolic preferences of heterotrophic bacteria.</title>
        <authorList>
            <person name="Gralka M."/>
        </authorList>
    </citation>
    <scope>NUCLEOTIDE SEQUENCE</scope>
    <source>
        <strain evidence="1">I3M17_2</strain>
    </source>
</reference>
<sequence>MSKWIEEETGNKLTDESKMYFQLILENLEKMESLINGILNYSSIDKNEESEYEINTYELVNDIVK</sequence>
<gene>
    <name evidence="1" type="ORF">Q4521_22000</name>
</gene>
<comment type="caution">
    <text evidence="1">The sequence shown here is derived from an EMBL/GenBank/DDBJ whole genome shotgun (WGS) entry which is preliminary data.</text>
</comment>
<proteinExistence type="predicted"/>
<evidence type="ECO:0000313" key="1">
    <source>
        <dbReference type="EMBL" id="MDO6425167.1"/>
    </source>
</evidence>
<dbReference type="RefSeq" id="WP_303494598.1">
    <property type="nucleotide sequence ID" value="NZ_JAUOPB010000355.1"/>
</dbReference>
<evidence type="ECO:0000313" key="2">
    <source>
        <dbReference type="Proteomes" id="UP001169760"/>
    </source>
</evidence>
<protein>
    <submittedName>
        <fullName evidence="1">Uncharacterized protein</fullName>
    </submittedName>
</protein>
<name>A0AAW7XE92_9GAMM</name>
<feature type="non-terminal residue" evidence="1">
    <location>
        <position position="65"/>
    </location>
</feature>
<dbReference type="EMBL" id="JAUOPB010000355">
    <property type="protein sequence ID" value="MDO6425167.1"/>
    <property type="molecule type" value="Genomic_DNA"/>
</dbReference>
<accession>A0AAW7XE92</accession>